<evidence type="ECO:0000313" key="1">
    <source>
        <dbReference type="EMBL" id="KAH1177018.1"/>
    </source>
</evidence>
<dbReference type="EMBL" id="JAHDVG010000474">
    <property type="protein sequence ID" value="KAH1177018.1"/>
    <property type="molecule type" value="Genomic_DNA"/>
</dbReference>
<protein>
    <submittedName>
        <fullName evidence="1">Uncharacterized protein</fullName>
    </submittedName>
</protein>
<comment type="caution">
    <text evidence="1">The sequence shown here is derived from an EMBL/GenBank/DDBJ whole genome shotgun (WGS) entry which is preliminary data.</text>
</comment>
<proteinExistence type="predicted"/>
<sequence length="110" mass="12377">MLRKLSALSKHITTVLTYQTVFVSWPPAFCSQEPRGSQFRIHIHNRTAWICFSHTCIPDILYSNDEESEGLLGWGIMEELSLTVFAGACPADLHCDNVRNRLGQLIVSEG</sequence>
<reference evidence="1" key="1">
    <citation type="submission" date="2021-09" db="EMBL/GenBank/DDBJ databases">
        <title>The genome of Mauremys mutica provides insights into the evolution of semi-aquatic lifestyle.</title>
        <authorList>
            <person name="Gong S."/>
            <person name="Gao Y."/>
        </authorList>
    </citation>
    <scope>NUCLEOTIDE SEQUENCE</scope>
    <source>
        <strain evidence="1">MM-2020</strain>
        <tissue evidence="1">Muscle</tissue>
    </source>
</reference>
<keyword evidence="2" id="KW-1185">Reference proteome</keyword>
<dbReference type="AlphaFoldDB" id="A0A9D3XC47"/>
<dbReference type="Proteomes" id="UP000827986">
    <property type="component" value="Unassembled WGS sequence"/>
</dbReference>
<name>A0A9D3XC47_9SAUR</name>
<accession>A0A9D3XC47</accession>
<evidence type="ECO:0000313" key="2">
    <source>
        <dbReference type="Proteomes" id="UP000827986"/>
    </source>
</evidence>
<gene>
    <name evidence="1" type="ORF">KIL84_010720</name>
</gene>
<organism evidence="1 2">
    <name type="scientific">Mauremys mutica</name>
    <name type="common">yellowpond turtle</name>
    <dbReference type="NCBI Taxonomy" id="74926"/>
    <lineage>
        <taxon>Eukaryota</taxon>
        <taxon>Metazoa</taxon>
        <taxon>Chordata</taxon>
        <taxon>Craniata</taxon>
        <taxon>Vertebrata</taxon>
        <taxon>Euteleostomi</taxon>
        <taxon>Archelosauria</taxon>
        <taxon>Testudinata</taxon>
        <taxon>Testudines</taxon>
        <taxon>Cryptodira</taxon>
        <taxon>Durocryptodira</taxon>
        <taxon>Testudinoidea</taxon>
        <taxon>Geoemydidae</taxon>
        <taxon>Geoemydinae</taxon>
        <taxon>Mauremys</taxon>
    </lineage>
</organism>